<keyword evidence="10" id="KW-1185">Reference proteome</keyword>
<keyword evidence="3 5" id="KW-0648">Protein biosynthesis</keyword>
<dbReference type="GO" id="GO:0003723">
    <property type="term" value="F:RNA binding"/>
    <property type="evidence" value="ECO:0007669"/>
    <property type="project" value="InterPro"/>
</dbReference>
<dbReference type="NCBIfam" id="NF003085">
    <property type="entry name" value="PRK04012.1-5"/>
    <property type="match status" value="1"/>
</dbReference>
<dbReference type="Gene3D" id="2.40.50.140">
    <property type="entry name" value="Nucleic acid-binding proteins"/>
    <property type="match status" value="1"/>
</dbReference>
<dbReference type="PATRIC" id="fig|1838285.3.peg.1199"/>
<dbReference type="InterPro" id="IPR006196">
    <property type="entry name" value="RNA-binding_domain_S1_IF1"/>
</dbReference>
<dbReference type="InterPro" id="IPR018104">
    <property type="entry name" value="TIF_eIF-1A_CS"/>
</dbReference>
<dbReference type="SMART" id="SM00652">
    <property type="entry name" value="eIF1a"/>
    <property type="match status" value="1"/>
</dbReference>
<dbReference type="GO" id="GO:0003743">
    <property type="term" value="F:translation initiation factor activity"/>
    <property type="evidence" value="ECO:0007669"/>
    <property type="project" value="UniProtKB-UniRule"/>
</dbReference>
<evidence type="ECO:0000313" key="10">
    <source>
        <dbReference type="Proteomes" id="UP000186940"/>
    </source>
</evidence>
<evidence type="ECO:0000256" key="1">
    <source>
        <dbReference type="ARBA" id="ARBA00007392"/>
    </source>
</evidence>
<name>A0A1F2P9U7_9EURY</name>
<keyword evidence="2 5" id="KW-0396">Initiation factor</keyword>
<dbReference type="PANTHER" id="PTHR21668">
    <property type="entry name" value="EIF-1A"/>
    <property type="match status" value="1"/>
</dbReference>
<evidence type="ECO:0000256" key="2">
    <source>
        <dbReference type="ARBA" id="ARBA00022540"/>
    </source>
</evidence>
<evidence type="ECO:0000256" key="3">
    <source>
        <dbReference type="ARBA" id="ARBA00022917"/>
    </source>
</evidence>
<evidence type="ECO:0000256" key="7">
    <source>
        <dbReference type="RuleBase" id="RU004365"/>
    </source>
</evidence>
<accession>A0A1F2P9U7</accession>
<dbReference type="PROSITE" id="PS01262">
    <property type="entry name" value="IF1A"/>
    <property type="match status" value="1"/>
</dbReference>
<dbReference type="STRING" id="1838285.SCAL_001180"/>
<dbReference type="CDD" id="cd05793">
    <property type="entry name" value="S1_IF1A"/>
    <property type="match status" value="1"/>
</dbReference>
<gene>
    <name evidence="5" type="primary">eif1a</name>
    <name evidence="9" type="ORF">SCAL_001180</name>
</gene>
<dbReference type="PROSITE" id="PS50832">
    <property type="entry name" value="S1_IF1_TYPE"/>
    <property type="match status" value="1"/>
</dbReference>
<comment type="similarity">
    <text evidence="1 5 6">Belongs to the eIF-1A family.</text>
</comment>
<sequence>MVRVRTPRKDKNEILGIVESMLGSSRIRVRCLDGKTRMGRIVGKMKKRVWVREGDVVIVIPWDFQDEKAEVIWRYTRPQVEWLRKKGFLEGVEEG</sequence>
<dbReference type="Pfam" id="PF01176">
    <property type="entry name" value="eIF-1a"/>
    <property type="match status" value="1"/>
</dbReference>
<reference evidence="9" key="1">
    <citation type="submission" date="2016-05" db="EMBL/GenBank/DDBJ databases">
        <title>Microbial consortia oxidize butane by reversing methanogenesis.</title>
        <authorList>
            <person name="Laso-Perez R."/>
            <person name="Richter M."/>
            <person name="Wegener G."/>
            <person name="Musat F."/>
        </authorList>
    </citation>
    <scope>NUCLEOTIDE SEQUENCE [LARGE SCALE GENOMIC DNA]</scope>
    <source>
        <strain evidence="9">BOX2</strain>
    </source>
</reference>
<comment type="function">
    <text evidence="4 5 7">Seems to be required for maximal rate of protein biosynthesis. Enhances ribosome dissociation into subunits and stabilizes the binding of the initiator Met-tRNA(I) to 40 S ribosomal subunits.</text>
</comment>
<evidence type="ECO:0000256" key="5">
    <source>
        <dbReference type="HAMAP-Rule" id="MF_00216"/>
    </source>
</evidence>
<dbReference type="InterPro" id="IPR012340">
    <property type="entry name" value="NA-bd_OB-fold"/>
</dbReference>
<evidence type="ECO:0000259" key="8">
    <source>
        <dbReference type="PROSITE" id="PS50832"/>
    </source>
</evidence>
<evidence type="ECO:0000256" key="4">
    <source>
        <dbReference type="ARBA" id="ARBA00025502"/>
    </source>
</evidence>
<dbReference type="Proteomes" id="UP000186940">
    <property type="component" value="Unassembled WGS sequence"/>
</dbReference>
<organism evidence="9 10">
    <name type="scientific">Candidatus Syntropharchaeum caldarium</name>
    <dbReference type="NCBI Taxonomy" id="1838285"/>
    <lineage>
        <taxon>Archaea</taxon>
        <taxon>Methanobacteriati</taxon>
        <taxon>Methanobacteriota</taxon>
        <taxon>Stenosarchaea group</taxon>
        <taxon>Methanomicrobia</taxon>
        <taxon>Methanosarcinales</taxon>
        <taxon>ANME-2 cluster</taxon>
        <taxon>Candidatus Syntropharchaeum</taxon>
    </lineage>
</organism>
<dbReference type="HAMAP" id="MF_00216">
    <property type="entry name" value="aIF_1A"/>
    <property type="match status" value="1"/>
</dbReference>
<dbReference type="AlphaFoldDB" id="A0A1F2P9U7"/>
<evidence type="ECO:0000313" key="9">
    <source>
        <dbReference type="EMBL" id="OFV67805.1"/>
    </source>
</evidence>
<dbReference type="NCBIfam" id="NF003084">
    <property type="entry name" value="PRK04012.1-3"/>
    <property type="match status" value="1"/>
</dbReference>
<evidence type="ECO:0000256" key="6">
    <source>
        <dbReference type="RuleBase" id="RU004364"/>
    </source>
</evidence>
<comment type="caution">
    <text evidence="9">The sequence shown here is derived from an EMBL/GenBank/DDBJ whole genome shotgun (WGS) entry which is preliminary data.</text>
</comment>
<dbReference type="SUPFAM" id="SSF50249">
    <property type="entry name" value="Nucleic acid-binding proteins"/>
    <property type="match status" value="1"/>
</dbReference>
<feature type="domain" description="S1-like" evidence="8">
    <location>
        <begin position="2"/>
        <end position="76"/>
    </location>
</feature>
<dbReference type="NCBIfam" id="TIGR00523">
    <property type="entry name" value="eIF-1A"/>
    <property type="match status" value="1"/>
</dbReference>
<proteinExistence type="inferred from homology"/>
<dbReference type="InterPro" id="IPR001253">
    <property type="entry name" value="TIF_eIF-1A"/>
</dbReference>
<dbReference type="EMBL" id="LYOS01000003">
    <property type="protein sequence ID" value="OFV67805.1"/>
    <property type="molecule type" value="Genomic_DNA"/>
</dbReference>
<protein>
    <recommendedName>
        <fullName evidence="5">Translation initiation factor 1A</fullName>
        <shortName evidence="5">aIF-1A</shortName>
    </recommendedName>
</protein>